<dbReference type="EMBL" id="JAZGQO010000006">
    <property type="protein sequence ID" value="KAK6185898.1"/>
    <property type="molecule type" value="Genomic_DNA"/>
</dbReference>
<dbReference type="SUPFAM" id="SSF50978">
    <property type="entry name" value="WD40 repeat-like"/>
    <property type="match status" value="1"/>
</dbReference>
<keyword evidence="4 6" id="KW-0853">WD repeat</keyword>
<evidence type="ECO:0000313" key="9">
    <source>
        <dbReference type="EMBL" id="KAK6185898.1"/>
    </source>
</evidence>
<dbReference type="InterPro" id="IPR045152">
    <property type="entry name" value="EDC4-like"/>
</dbReference>
<accession>A0AAN8K4S8</accession>
<dbReference type="InterPro" id="IPR036322">
    <property type="entry name" value="WD40_repeat_dom_sf"/>
</dbReference>
<keyword evidence="3" id="KW-0963">Cytoplasm</keyword>
<feature type="compositionally biased region" description="Low complexity" evidence="7">
    <location>
        <begin position="719"/>
        <end position="731"/>
    </location>
</feature>
<reference evidence="9 10" key="1">
    <citation type="submission" date="2024-01" db="EMBL/GenBank/DDBJ databases">
        <title>The genome of the rayed Mediterranean limpet Patella caerulea (Linnaeus, 1758).</title>
        <authorList>
            <person name="Anh-Thu Weber A."/>
            <person name="Halstead-Nussloch G."/>
        </authorList>
    </citation>
    <scope>NUCLEOTIDE SEQUENCE [LARGE SCALE GENOMIC DNA]</scope>
    <source>
        <strain evidence="9">AATW-2023a</strain>
        <tissue evidence="9">Whole specimen</tissue>
    </source>
</reference>
<comment type="caution">
    <text evidence="9">The sequence shown here is derived from an EMBL/GenBank/DDBJ whole genome shotgun (WGS) entry which is preliminary data.</text>
</comment>
<evidence type="ECO:0000256" key="3">
    <source>
        <dbReference type="ARBA" id="ARBA00022490"/>
    </source>
</evidence>
<evidence type="ECO:0000256" key="5">
    <source>
        <dbReference type="ARBA" id="ARBA00022737"/>
    </source>
</evidence>
<name>A0AAN8K4S8_PATCE</name>
<feature type="region of interest" description="Disordered" evidence="7">
    <location>
        <begin position="768"/>
        <end position="796"/>
    </location>
</feature>
<evidence type="ECO:0000313" key="10">
    <source>
        <dbReference type="Proteomes" id="UP001347796"/>
    </source>
</evidence>
<evidence type="ECO:0000256" key="4">
    <source>
        <dbReference type="ARBA" id="ARBA00022574"/>
    </source>
</evidence>
<evidence type="ECO:0000256" key="7">
    <source>
        <dbReference type="SAM" id="MobiDB-lite"/>
    </source>
</evidence>
<dbReference type="PROSITE" id="PS50294">
    <property type="entry name" value="WD_REPEATS_REGION"/>
    <property type="match status" value="1"/>
</dbReference>
<feature type="repeat" description="WD" evidence="6">
    <location>
        <begin position="294"/>
        <end position="327"/>
    </location>
</feature>
<feature type="compositionally biased region" description="Polar residues" evidence="7">
    <location>
        <begin position="28"/>
        <end position="46"/>
    </location>
</feature>
<feature type="compositionally biased region" description="Polar residues" evidence="7">
    <location>
        <begin position="775"/>
        <end position="787"/>
    </location>
</feature>
<dbReference type="InterPro" id="IPR015943">
    <property type="entry name" value="WD40/YVTN_repeat-like_dom_sf"/>
</dbReference>
<evidence type="ECO:0000256" key="2">
    <source>
        <dbReference type="ARBA" id="ARBA00009639"/>
    </source>
</evidence>
<feature type="compositionally biased region" description="Polar residues" evidence="7">
    <location>
        <begin position="587"/>
        <end position="598"/>
    </location>
</feature>
<feature type="region of interest" description="Disordered" evidence="7">
    <location>
        <begin position="831"/>
        <end position="864"/>
    </location>
</feature>
<keyword evidence="10" id="KW-1185">Reference proteome</keyword>
<dbReference type="PROSITE" id="PS50082">
    <property type="entry name" value="WD_REPEATS_2"/>
    <property type="match status" value="1"/>
</dbReference>
<protein>
    <recommendedName>
        <fullName evidence="8">Enhancer of mRNA-decapping protein 4 WD40 repeat region domain-containing protein</fullName>
    </recommendedName>
</protein>
<evidence type="ECO:0000259" key="8">
    <source>
        <dbReference type="Pfam" id="PF16529"/>
    </source>
</evidence>
<dbReference type="InterPro" id="IPR032401">
    <property type="entry name" value="EDC4_WD40"/>
</dbReference>
<proteinExistence type="inferred from homology"/>
<dbReference type="PANTHER" id="PTHR15598">
    <property type="entry name" value="ENHANCER OF MRNA-DECAPPING PROTEIN 4"/>
    <property type="match status" value="1"/>
</dbReference>
<feature type="region of interest" description="Disordered" evidence="7">
    <location>
        <begin position="587"/>
        <end position="606"/>
    </location>
</feature>
<dbReference type="AlphaFoldDB" id="A0AAN8K4S8"/>
<evidence type="ECO:0000256" key="1">
    <source>
        <dbReference type="ARBA" id="ARBA00004201"/>
    </source>
</evidence>
<evidence type="ECO:0000256" key="6">
    <source>
        <dbReference type="PROSITE-ProRule" id="PRU00221"/>
    </source>
</evidence>
<dbReference type="Pfam" id="PF16529">
    <property type="entry name" value="Ge1_WD40"/>
    <property type="match status" value="1"/>
</dbReference>
<dbReference type="SMART" id="SM00320">
    <property type="entry name" value="WD40"/>
    <property type="match status" value="2"/>
</dbReference>
<dbReference type="InterPro" id="IPR001680">
    <property type="entry name" value="WD40_rpt"/>
</dbReference>
<feature type="compositionally biased region" description="Polar residues" evidence="7">
    <location>
        <begin position="709"/>
        <end position="718"/>
    </location>
</feature>
<dbReference type="GO" id="GO:0000932">
    <property type="term" value="C:P-body"/>
    <property type="evidence" value="ECO:0007669"/>
    <property type="project" value="UniProtKB-SubCell"/>
</dbReference>
<feature type="domain" description="Enhancer of mRNA-decapping protein 4 WD40 repeat region" evidence="8">
    <location>
        <begin position="110"/>
        <end position="442"/>
    </location>
</feature>
<organism evidence="9 10">
    <name type="scientific">Patella caerulea</name>
    <name type="common">Rayed Mediterranean limpet</name>
    <dbReference type="NCBI Taxonomy" id="87958"/>
    <lineage>
        <taxon>Eukaryota</taxon>
        <taxon>Metazoa</taxon>
        <taxon>Spiralia</taxon>
        <taxon>Lophotrochozoa</taxon>
        <taxon>Mollusca</taxon>
        <taxon>Gastropoda</taxon>
        <taxon>Patellogastropoda</taxon>
        <taxon>Patelloidea</taxon>
        <taxon>Patellidae</taxon>
        <taxon>Patella</taxon>
    </lineage>
</organism>
<dbReference type="GO" id="GO:0031087">
    <property type="term" value="P:deadenylation-independent decapping of nuclear-transcribed mRNA"/>
    <property type="evidence" value="ECO:0007669"/>
    <property type="project" value="InterPro"/>
</dbReference>
<feature type="region of interest" description="Disordered" evidence="7">
    <location>
        <begin position="28"/>
        <end position="57"/>
    </location>
</feature>
<dbReference type="Gene3D" id="2.130.10.10">
    <property type="entry name" value="YVTN repeat-like/Quinoprotein amine dehydrogenase"/>
    <property type="match status" value="1"/>
</dbReference>
<sequence length="997" mass="110647">MDNNETNQTSLNNSDASRLMRELNAHLNQSNDSSMDGFTGLQNSSDSDIKMSGDGSRQQTLKELMKTMYNSAPRQQIVLQGNDKTNSFSVYGQEVDIFTSAINTSQVSAGSNKVKITPVVNFDWDPKYYIGHLVAVHRDNTYMAYVIKGKTGGNIRIINRKTADRWLIKCVEGRVVDVAFAHSDAVILAAVDEIGNLYVHEMQEIDGKTINTLLLHVQRPENTAPSEYHRVIWCPYIPDESEDTLTDSSNLDSSRVLVLTHDERAEIWSIDMINRDYGVGPINPHEVDSGMISIDSHDKPIIDAAFSPDGTALASASLDGEVKFFQVYLFEGTSPRCLHQWKPHDGKPVSCLFFLDDHKSYSPDAQLWKFAVTGANKNQELKVWSCESWRCLQTVRFLNPPNVPSNFTQDLCLKATMDLSARYLALSDTNKKVLYILQLHEDTTSNSAHISSISEFILAQPCLSLAILDASKKRFKRSANDTHFDEITTGDLVDENDDEDQAMVPETTGVQIRLFSVHTKSLQELLIRYKPECSVPQSSSPSVSSLSIDETGLRDTLSDISMSVEGNNMSMAEADNSSHVLMTPEAFTSHTNSPSKQSLDGGLRGSLSDTSTFTHVTAMNDDLVSPHSSTDISIVSPGSTLLNTPNSVRDGILNQSQELTPSSVPLPPITSVEEDELATPKGSIKSDKTDTPPINPNPQLSALEEFFNTKGSSTRTMQSLESTSSSTSAFESEAKVKTPRKITGDMYDEDDQEVADVLGVQIRNNREGDIEGTGEFSQQGELSNGTHVPTAWPQPPDVSIEAKRLVADTIQQVQNTNDDEDDREIDEEIEDVEIEEVIDDEEDDNDDDDQDDRGGEGGNTYRLPVHDVHKNSNVIQVIRETKEVVDKQALSELHNNISLIVQAMQSQQEQIGQLQKQLIQQHELQVGLQHQQLEHAQLTKQGAPPNLEEHLGKVEDVVTSRVERAISTHLKKENILYFIAAFIAFVIVDSQRRAKNL</sequence>
<comment type="subcellular location">
    <subcellularLocation>
        <location evidence="1">Cytoplasm</location>
        <location evidence="1">P-body</location>
    </subcellularLocation>
</comment>
<gene>
    <name evidence="9" type="ORF">SNE40_008035</name>
</gene>
<feature type="region of interest" description="Disordered" evidence="7">
    <location>
        <begin position="655"/>
        <end position="732"/>
    </location>
</feature>
<keyword evidence="5" id="KW-0677">Repeat</keyword>
<dbReference type="PANTHER" id="PTHR15598:SF5">
    <property type="entry name" value="ENHANCER OF MRNA-DECAPPING PROTEIN 4"/>
    <property type="match status" value="1"/>
</dbReference>
<dbReference type="Proteomes" id="UP001347796">
    <property type="component" value="Unassembled WGS sequence"/>
</dbReference>
<dbReference type="FunFam" id="2.130.10.10:FF:001414">
    <property type="entry name" value="Enhancer of mRNA-decapping protein 4 homolog"/>
    <property type="match status" value="1"/>
</dbReference>
<comment type="similarity">
    <text evidence="2">Belongs to the WD repeat EDC4 family.</text>
</comment>
<feature type="compositionally biased region" description="Acidic residues" evidence="7">
    <location>
        <begin position="831"/>
        <end position="851"/>
    </location>
</feature>